<dbReference type="GO" id="GO:0009421">
    <property type="term" value="C:bacterial-type flagellum filament cap"/>
    <property type="evidence" value="ECO:0007669"/>
    <property type="project" value="InterPro"/>
</dbReference>
<gene>
    <name evidence="2" type="ORF">DWX93_14760</name>
</gene>
<keyword evidence="2" id="KW-0969">Cilium</keyword>
<dbReference type="PANTHER" id="PTHR30288:SF0">
    <property type="entry name" value="FLAGELLAR HOOK-ASSOCIATED PROTEIN 2"/>
    <property type="match status" value="1"/>
</dbReference>
<comment type="caution">
    <text evidence="2">The sequence shown here is derived from an EMBL/GenBank/DDBJ whole genome shotgun (WGS) entry which is preliminary data.</text>
</comment>
<dbReference type="GO" id="GO:0007155">
    <property type="term" value="P:cell adhesion"/>
    <property type="evidence" value="ECO:0007669"/>
    <property type="project" value="InterPro"/>
</dbReference>
<feature type="domain" description="Flagellar hook-associated protein 2 C-terminal" evidence="1">
    <location>
        <begin position="250"/>
        <end position="314"/>
    </location>
</feature>
<organism evidence="2 3">
    <name type="scientific">Roseburia hominis</name>
    <dbReference type="NCBI Taxonomy" id="301301"/>
    <lineage>
        <taxon>Bacteria</taxon>
        <taxon>Bacillati</taxon>
        <taxon>Bacillota</taxon>
        <taxon>Clostridia</taxon>
        <taxon>Lachnospirales</taxon>
        <taxon>Lachnospiraceae</taxon>
        <taxon>Roseburia</taxon>
    </lineage>
</organism>
<dbReference type="PANTHER" id="PTHR30288">
    <property type="entry name" value="FLAGELLAR CAP/ASSEMBLY PROTEIN FLID"/>
    <property type="match status" value="1"/>
</dbReference>
<keyword evidence="2" id="KW-0966">Cell projection</keyword>
<proteinExistence type="predicted"/>
<dbReference type="Proteomes" id="UP000266172">
    <property type="component" value="Unassembled WGS sequence"/>
</dbReference>
<dbReference type="InterPro" id="IPR040026">
    <property type="entry name" value="FliD"/>
</dbReference>
<accession>A0A395V7G4</accession>
<dbReference type="Pfam" id="PF07195">
    <property type="entry name" value="FliD_C"/>
    <property type="match status" value="1"/>
</dbReference>
<dbReference type="EMBL" id="QRVL01000018">
    <property type="protein sequence ID" value="RGS37149.1"/>
    <property type="molecule type" value="Genomic_DNA"/>
</dbReference>
<sequence>MAVIDSAYQYYLSTYAGSGMSRYDTHKKSQLRAVYNNIVKVNKDSPLYKINFTRDTGRFAIDIKEQARSIENFIAALSNNAPDDNAEHAFSRKIAQSSDEDAVSVQYIGSNMDADNSKQFDITVERLATPQVNRGVYLAPGASDFVPGNYSFDLNTNLSSYEFQYTISGRDTNETVQRKIMRLINNANIGLNATLVSNDRGQNALSITSQQTGLGDSEQYLFEIMPAPDSGSIRAMRTLGINDVTEMPVNSLFLLNGTEHSSLSNTFTVNNAFELTLKAPSAGGETATIGFKADTDAIADNVQSLVNVYNNMIQLGHNYHGSQESGKLLHDMESVAKSYFNELESIGLNLQQDGSIHIDKSLLTDAVSAPDARESFHTLNNFKNGLQRKATQASIDPISYVSKVLIAYKNPGHNFAAAYHSSVYSGLMLDTYC</sequence>
<name>A0A395V7G4_9FIRM</name>
<evidence type="ECO:0000313" key="3">
    <source>
        <dbReference type="Proteomes" id="UP000266172"/>
    </source>
</evidence>
<evidence type="ECO:0000259" key="1">
    <source>
        <dbReference type="Pfam" id="PF07195"/>
    </source>
</evidence>
<reference evidence="2 3" key="1">
    <citation type="submission" date="2018-08" db="EMBL/GenBank/DDBJ databases">
        <title>A genome reference for cultivated species of the human gut microbiota.</title>
        <authorList>
            <person name="Zou Y."/>
            <person name="Xue W."/>
            <person name="Luo G."/>
        </authorList>
    </citation>
    <scope>NUCLEOTIDE SEQUENCE [LARGE SCALE GENOMIC DNA]</scope>
    <source>
        <strain evidence="2 3">AF22-12AC</strain>
    </source>
</reference>
<dbReference type="RefSeq" id="WP_118098240.1">
    <property type="nucleotide sequence ID" value="NZ_QRVL01000018.1"/>
</dbReference>
<dbReference type="GO" id="GO:0071973">
    <property type="term" value="P:bacterial-type flagellum-dependent cell motility"/>
    <property type="evidence" value="ECO:0007669"/>
    <property type="project" value="TreeGrafter"/>
</dbReference>
<protein>
    <submittedName>
        <fullName evidence="2">Flagellar capping protein</fullName>
    </submittedName>
</protein>
<keyword evidence="2" id="KW-0282">Flagellum</keyword>
<evidence type="ECO:0000313" key="2">
    <source>
        <dbReference type="EMBL" id="RGS37149.1"/>
    </source>
</evidence>
<dbReference type="AlphaFoldDB" id="A0A395V7G4"/>
<dbReference type="InterPro" id="IPR010809">
    <property type="entry name" value="FliD_C"/>
</dbReference>